<feature type="domain" description="Bifunctional inhibitor/plant lipid transfer protein/seed storage helical" evidence="6">
    <location>
        <begin position="28"/>
        <end position="112"/>
    </location>
</feature>
<proteinExistence type="inferred from homology"/>
<evidence type="ECO:0000256" key="5">
    <source>
        <dbReference type="SAM" id="SignalP"/>
    </source>
</evidence>
<dbReference type="Pfam" id="PF00234">
    <property type="entry name" value="Tryp_alpha_amyl"/>
    <property type="match status" value="1"/>
</dbReference>
<evidence type="ECO:0000259" key="6">
    <source>
        <dbReference type="SMART" id="SM00499"/>
    </source>
</evidence>
<keyword evidence="5" id="KW-0732">Signal</keyword>
<gene>
    <name evidence="7" type="ORF">LSALG_LOCUS40177</name>
</gene>
<dbReference type="EMBL" id="OX465085">
    <property type="protein sequence ID" value="CAI9301640.1"/>
    <property type="molecule type" value="Genomic_DNA"/>
</dbReference>
<dbReference type="GO" id="GO:0006869">
    <property type="term" value="P:lipid transport"/>
    <property type="evidence" value="ECO:0007669"/>
    <property type="project" value="InterPro"/>
</dbReference>
<organism evidence="7 8">
    <name type="scientific">Lactuca saligna</name>
    <name type="common">Willowleaf lettuce</name>
    <dbReference type="NCBI Taxonomy" id="75948"/>
    <lineage>
        <taxon>Eukaryota</taxon>
        <taxon>Viridiplantae</taxon>
        <taxon>Streptophyta</taxon>
        <taxon>Embryophyta</taxon>
        <taxon>Tracheophyta</taxon>
        <taxon>Spermatophyta</taxon>
        <taxon>Magnoliopsida</taxon>
        <taxon>eudicotyledons</taxon>
        <taxon>Gunneridae</taxon>
        <taxon>Pentapetalae</taxon>
        <taxon>asterids</taxon>
        <taxon>campanulids</taxon>
        <taxon>Asterales</taxon>
        <taxon>Asteraceae</taxon>
        <taxon>Cichorioideae</taxon>
        <taxon>Cichorieae</taxon>
        <taxon>Lactucinae</taxon>
        <taxon>Lactuca</taxon>
    </lineage>
</organism>
<dbReference type="InterPro" id="IPR036312">
    <property type="entry name" value="Bifun_inhib/LTP/seed_sf"/>
</dbReference>
<sequence>MAEMMMKVLCVVVAFMVVSAPYTMAITCDDVVNKLTPCANYLKKGGAVSAACCKGVKGLHAAAKSTPDRKTACVCMKEAYKSNPGIKPEHALVLPKKCAVNIPYKISLKTDCSKVK</sequence>
<protein>
    <recommendedName>
        <fullName evidence="4">Non-specific lipid-transfer protein</fullName>
    </recommendedName>
</protein>
<keyword evidence="3 4" id="KW-0446">Lipid-binding</keyword>
<feature type="signal peptide" evidence="5">
    <location>
        <begin position="1"/>
        <end position="25"/>
    </location>
</feature>
<evidence type="ECO:0000256" key="2">
    <source>
        <dbReference type="ARBA" id="ARBA00022448"/>
    </source>
</evidence>
<keyword evidence="2 4" id="KW-0813">Transport</keyword>
<dbReference type="CDD" id="cd01960">
    <property type="entry name" value="nsLTP1"/>
    <property type="match status" value="1"/>
</dbReference>
<evidence type="ECO:0000256" key="4">
    <source>
        <dbReference type="RuleBase" id="RU000628"/>
    </source>
</evidence>
<keyword evidence="8" id="KW-1185">Reference proteome</keyword>
<dbReference type="Gene3D" id="1.10.110.10">
    <property type="entry name" value="Plant lipid-transfer and hydrophobic proteins"/>
    <property type="match status" value="1"/>
</dbReference>
<dbReference type="Proteomes" id="UP001177003">
    <property type="component" value="Chromosome 9"/>
</dbReference>
<dbReference type="InterPro" id="IPR000528">
    <property type="entry name" value="Plant_nsLTP"/>
</dbReference>
<dbReference type="PANTHER" id="PTHR33076">
    <property type="entry name" value="NON-SPECIFIC LIPID-TRANSFER PROTEIN 2-RELATED"/>
    <property type="match status" value="1"/>
</dbReference>
<evidence type="ECO:0000313" key="8">
    <source>
        <dbReference type="Proteomes" id="UP001177003"/>
    </source>
</evidence>
<comment type="similarity">
    <text evidence="1 4">Belongs to the plant LTP family.</text>
</comment>
<comment type="function">
    <text evidence="4">Plant non-specific lipid-transfer proteins transfer phospholipids as well as galactolipids across membranes. May play a role in wax or cutin deposition in the cell walls of expanding epidermal cells and certain secretory tissues.</text>
</comment>
<reference evidence="7" key="1">
    <citation type="submission" date="2023-04" db="EMBL/GenBank/DDBJ databases">
        <authorList>
            <person name="Vijverberg K."/>
            <person name="Xiong W."/>
            <person name="Schranz E."/>
        </authorList>
    </citation>
    <scope>NUCLEOTIDE SEQUENCE</scope>
</reference>
<accession>A0AA35ZZ77</accession>
<dbReference type="PRINTS" id="PR00382">
    <property type="entry name" value="LIPIDTRNSFER"/>
</dbReference>
<dbReference type="SMART" id="SM00499">
    <property type="entry name" value="AAI"/>
    <property type="match status" value="1"/>
</dbReference>
<evidence type="ECO:0000256" key="1">
    <source>
        <dbReference type="ARBA" id="ARBA00009748"/>
    </source>
</evidence>
<dbReference type="SUPFAM" id="SSF47699">
    <property type="entry name" value="Bifunctional inhibitor/lipid-transfer protein/seed storage 2S albumin"/>
    <property type="match status" value="1"/>
</dbReference>
<dbReference type="GO" id="GO:0008289">
    <property type="term" value="F:lipid binding"/>
    <property type="evidence" value="ECO:0007669"/>
    <property type="project" value="UniProtKB-KW"/>
</dbReference>
<dbReference type="PROSITE" id="PS00597">
    <property type="entry name" value="PLANT_LTP"/>
    <property type="match status" value="1"/>
</dbReference>
<dbReference type="InterPro" id="IPR016140">
    <property type="entry name" value="Bifunc_inhib/LTP/seed_store"/>
</dbReference>
<name>A0AA35ZZ77_LACSI</name>
<feature type="chain" id="PRO_5041447279" description="Non-specific lipid-transfer protein" evidence="5">
    <location>
        <begin position="26"/>
        <end position="116"/>
    </location>
</feature>
<evidence type="ECO:0000313" key="7">
    <source>
        <dbReference type="EMBL" id="CAI9301640.1"/>
    </source>
</evidence>
<evidence type="ECO:0000256" key="3">
    <source>
        <dbReference type="ARBA" id="ARBA00023121"/>
    </source>
</evidence>
<dbReference type="AlphaFoldDB" id="A0AA35ZZ77"/>